<keyword evidence="1" id="KW-0614">Plasmid</keyword>
<dbReference type="EMBL" id="AP026731">
    <property type="protein sequence ID" value="BDQ63951.1"/>
    <property type="molecule type" value="Genomic_DNA"/>
</dbReference>
<gene>
    <name evidence="1" type="ORF">EfsSVR2332_40290</name>
</gene>
<evidence type="ECO:0000313" key="2">
    <source>
        <dbReference type="Proteomes" id="UP001317613"/>
    </source>
</evidence>
<dbReference type="Proteomes" id="UP001317613">
    <property type="component" value="Plasmid pSVR2332_phage"/>
</dbReference>
<accession>A0AC59HWD8</accession>
<sequence>MRKIERYRFKVTVNYMRGVIPISKEILFLSKKRNIDIKDLDRLRKQIACSESMPGMELTSTSINIVNIIKM</sequence>
<name>A0AC59HWD8_ENTFL</name>
<protein>
    <submittedName>
        <fullName evidence="1">Uncharacterized protein</fullName>
    </submittedName>
</protein>
<proteinExistence type="predicted"/>
<geneLocation type="plasmid" evidence="1 2">
    <name>pSVR2332_phage</name>
</geneLocation>
<organism evidence="1 2">
    <name type="scientific">Enterococcus faecalis</name>
    <name type="common">Streptococcus faecalis</name>
    <dbReference type="NCBI Taxonomy" id="1351"/>
    <lineage>
        <taxon>Bacteria</taxon>
        <taxon>Bacillati</taxon>
        <taxon>Bacillota</taxon>
        <taxon>Bacilli</taxon>
        <taxon>Lactobacillales</taxon>
        <taxon>Enterococcaceae</taxon>
        <taxon>Enterococcus</taxon>
    </lineage>
</organism>
<evidence type="ECO:0000313" key="1">
    <source>
        <dbReference type="EMBL" id="BDQ63951.1"/>
    </source>
</evidence>
<reference evidence="1" key="1">
    <citation type="submission" date="2022-08" db="EMBL/GenBank/DDBJ databases">
        <title>Molecular epidemiological analysis of five strains of VanD-type vancomycin-resistant Enterococcus faecalis.</title>
        <authorList>
            <person name="Mimura K."/>
            <person name="Hashimoto Y."/>
            <person name="Tomita H."/>
        </authorList>
    </citation>
    <scope>NUCLEOTIDE SEQUENCE</scope>
    <source>
        <strain evidence="1">SVR2332</strain>
        <plasmid evidence="1">pSVR2332_phage</plasmid>
    </source>
</reference>